<dbReference type="Gene3D" id="3.90.1200.10">
    <property type="match status" value="1"/>
</dbReference>
<proteinExistence type="predicted"/>
<dbReference type="GO" id="GO:0006646">
    <property type="term" value="P:phosphatidylethanolamine biosynthetic process"/>
    <property type="evidence" value="ECO:0007669"/>
    <property type="project" value="TreeGrafter"/>
</dbReference>
<dbReference type="Pfam" id="PF01636">
    <property type="entry name" value="APH"/>
    <property type="match status" value="1"/>
</dbReference>
<evidence type="ECO:0000259" key="1">
    <source>
        <dbReference type="Pfam" id="PF01636"/>
    </source>
</evidence>
<dbReference type="AlphaFoldDB" id="A0A432WFS0"/>
<reference evidence="2 3" key="1">
    <citation type="journal article" date="2011" name="Front. Microbiol.">
        <title>Genomic signatures of strain selection and enhancement in Bacillus atrophaeus var. globigii, a historical biowarfare simulant.</title>
        <authorList>
            <person name="Gibbons H.S."/>
            <person name="Broomall S.M."/>
            <person name="McNew L.A."/>
            <person name="Daligault H."/>
            <person name="Chapman C."/>
            <person name="Bruce D."/>
            <person name="Karavis M."/>
            <person name="Krepps M."/>
            <person name="McGregor P.A."/>
            <person name="Hong C."/>
            <person name="Park K.H."/>
            <person name="Akmal A."/>
            <person name="Feldman A."/>
            <person name="Lin J.S."/>
            <person name="Chang W.E."/>
            <person name="Higgs B.W."/>
            <person name="Demirev P."/>
            <person name="Lindquist J."/>
            <person name="Liem A."/>
            <person name="Fochler E."/>
            <person name="Read T.D."/>
            <person name="Tapia R."/>
            <person name="Johnson S."/>
            <person name="Bishop-Lilly K.A."/>
            <person name="Detter C."/>
            <person name="Han C."/>
            <person name="Sozhamannan S."/>
            <person name="Rosenzweig C.N."/>
            <person name="Skowronski E.W."/>
        </authorList>
    </citation>
    <scope>NUCLEOTIDE SEQUENCE [LARGE SCALE GENOMIC DNA]</scope>
    <source>
        <strain evidence="2 3">Y4G10-17</strain>
    </source>
</reference>
<comment type="caution">
    <text evidence="2">The sequence shown here is derived from an EMBL/GenBank/DDBJ whole genome shotgun (WGS) entry which is preliminary data.</text>
</comment>
<dbReference type="PANTHER" id="PTHR22603:SF66">
    <property type="entry name" value="ETHANOLAMINE KINASE"/>
    <property type="match status" value="1"/>
</dbReference>
<feature type="domain" description="Aminoglycoside phosphotransferase" evidence="1">
    <location>
        <begin position="20"/>
        <end position="224"/>
    </location>
</feature>
<dbReference type="InterPro" id="IPR011009">
    <property type="entry name" value="Kinase-like_dom_sf"/>
</dbReference>
<dbReference type="Gene3D" id="3.30.200.20">
    <property type="entry name" value="Phosphorylase Kinase, domain 1"/>
    <property type="match status" value="1"/>
</dbReference>
<dbReference type="SUPFAM" id="SSF56112">
    <property type="entry name" value="Protein kinase-like (PK-like)"/>
    <property type="match status" value="1"/>
</dbReference>
<evidence type="ECO:0000313" key="3">
    <source>
        <dbReference type="Proteomes" id="UP000287823"/>
    </source>
</evidence>
<dbReference type="GO" id="GO:0005737">
    <property type="term" value="C:cytoplasm"/>
    <property type="evidence" value="ECO:0007669"/>
    <property type="project" value="TreeGrafter"/>
</dbReference>
<gene>
    <name evidence="2" type="ORF">CWE14_10465</name>
</gene>
<accession>A0A432WFS0</accession>
<protein>
    <recommendedName>
        <fullName evidence="1">Aminoglycoside phosphotransferase domain-containing protein</fullName>
    </recommendedName>
</protein>
<dbReference type="CDD" id="cd05151">
    <property type="entry name" value="ChoK-like"/>
    <property type="match status" value="1"/>
</dbReference>
<evidence type="ECO:0000313" key="2">
    <source>
        <dbReference type="EMBL" id="RUO32557.1"/>
    </source>
</evidence>
<keyword evidence="3" id="KW-1185">Reference proteome</keyword>
<sequence length="264" mass="29818">MSSTAIDAFLQQHLGSGWQLQPVPGGLVNRCWQVDHQGQLYFLKQQGAARHNGVDRVEEIRLQRALYQHHLTVDIVAWSASYELVLFAWVDAPTLTQSDSTTQLRVLADTLWRIHQQAPPLPHWSLSSRVDNYLQAIAQYEAKVANDLAAELAGFAPLLTAWDQHPKVLCHNDLAFAHILMSQPPRVVDWEYAGYGHPCFDLASSIAINELTEGEVAVLCEHYSAHSLKHSGETITPADLSDWRQLIDLVNRLWFEAQRVQRTT</sequence>
<dbReference type="EMBL" id="PIPO01000004">
    <property type="protein sequence ID" value="RUO32557.1"/>
    <property type="molecule type" value="Genomic_DNA"/>
</dbReference>
<dbReference type="RefSeq" id="WP_126799321.1">
    <property type="nucleotide sequence ID" value="NZ_PIPO01000004.1"/>
</dbReference>
<organism evidence="2 3">
    <name type="scientific">Aliidiomarina soli</name>
    <dbReference type="NCBI Taxonomy" id="1928574"/>
    <lineage>
        <taxon>Bacteria</taxon>
        <taxon>Pseudomonadati</taxon>
        <taxon>Pseudomonadota</taxon>
        <taxon>Gammaproteobacteria</taxon>
        <taxon>Alteromonadales</taxon>
        <taxon>Idiomarinaceae</taxon>
        <taxon>Aliidiomarina</taxon>
    </lineage>
</organism>
<dbReference type="InterPro" id="IPR002575">
    <property type="entry name" value="Aminoglycoside_PTrfase"/>
</dbReference>
<dbReference type="GO" id="GO:0004305">
    <property type="term" value="F:ethanolamine kinase activity"/>
    <property type="evidence" value="ECO:0007669"/>
    <property type="project" value="TreeGrafter"/>
</dbReference>
<name>A0A432WFS0_9GAMM</name>
<dbReference type="PANTHER" id="PTHR22603">
    <property type="entry name" value="CHOLINE/ETHANOALAMINE KINASE"/>
    <property type="match status" value="1"/>
</dbReference>
<dbReference type="Proteomes" id="UP000287823">
    <property type="component" value="Unassembled WGS sequence"/>
</dbReference>